<dbReference type="CDD" id="cd00487">
    <property type="entry name" value="Pep_deformylase"/>
    <property type="match status" value="1"/>
</dbReference>
<organism evidence="3 4">
    <name type="scientific">Desulfurispirillum indicum (strain ATCC BAA-1389 / DSM 22839 / S5)</name>
    <dbReference type="NCBI Taxonomy" id="653733"/>
    <lineage>
        <taxon>Bacteria</taxon>
        <taxon>Pseudomonadati</taxon>
        <taxon>Chrysiogenota</taxon>
        <taxon>Chrysiogenia</taxon>
        <taxon>Chrysiogenales</taxon>
        <taxon>Chrysiogenaceae</taxon>
        <taxon>Desulfurispirillum</taxon>
    </lineage>
</organism>
<dbReference type="NCBIfam" id="TIGR00079">
    <property type="entry name" value="pept_deformyl"/>
    <property type="match status" value="1"/>
</dbReference>
<comment type="similarity">
    <text evidence="1 2">Belongs to the polypeptide deformylase family.</text>
</comment>
<dbReference type="RefSeq" id="WP_013505175.1">
    <property type="nucleotide sequence ID" value="NC_014836.1"/>
</dbReference>
<dbReference type="OrthoDB" id="9804313at2"/>
<protein>
    <recommendedName>
        <fullName evidence="2">Peptide deformylase</fullName>
        <shortName evidence="2">PDF</shortName>
        <ecNumber evidence="2">3.5.1.88</ecNumber>
    </recommendedName>
    <alternativeName>
        <fullName evidence="2">Polypeptide deformylase</fullName>
    </alternativeName>
</protein>
<dbReference type="EC" id="3.5.1.88" evidence="2"/>
<accession>E6W0N5</accession>
<keyword evidence="2 3" id="KW-0378">Hydrolase</keyword>
<keyword evidence="2" id="KW-0408">Iron</keyword>
<name>E6W0N5_DESIS</name>
<dbReference type="Gene3D" id="3.90.45.10">
    <property type="entry name" value="Peptide deformylase"/>
    <property type="match status" value="1"/>
</dbReference>
<proteinExistence type="inferred from homology"/>
<sequence length="171" mass="19174">MIHPILTYPDPLLKKISQPVTQFDSALQQLVSDMFDTMYNANGVGLAAPQIGILRRICVLDPASGKEEEAQPLVLINPQILSGEGLTTFEEGCLSVPGYYGEIKRYERIQVQFNDLQGQEQTAILDGFTAIIAQHEMDHLNGKLFIEHLGSSERDLIRRKIRKAMKEGSYQ</sequence>
<reference evidence="3 4" key="1">
    <citation type="submission" date="2010-12" db="EMBL/GenBank/DDBJ databases">
        <title>Complete sequence of Desulfurispirillum indicum S5.</title>
        <authorList>
            <consortium name="US DOE Joint Genome Institute"/>
            <person name="Lucas S."/>
            <person name="Copeland A."/>
            <person name="Lapidus A."/>
            <person name="Cheng J.-F."/>
            <person name="Goodwin L."/>
            <person name="Pitluck S."/>
            <person name="Chertkov O."/>
            <person name="Held B."/>
            <person name="Detter J.C."/>
            <person name="Han C."/>
            <person name="Tapia R."/>
            <person name="Land M."/>
            <person name="Hauser L."/>
            <person name="Kyrpides N."/>
            <person name="Ivanova N."/>
            <person name="Mikhailova N."/>
            <person name="Haggblom M."/>
            <person name="Rauschenbach I."/>
            <person name="Bini E."/>
            <person name="Woyke T."/>
        </authorList>
    </citation>
    <scope>NUCLEOTIDE SEQUENCE [LARGE SCALE GENOMIC DNA]</scope>
    <source>
        <strain evidence="4">ATCC BAA-1389 / DSM 22839 / S5</strain>
    </source>
</reference>
<dbReference type="InterPro" id="IPR023635">
    <property type="entry name" value="Peptide_deformylase"/>
</dbReference>
<dbReference type="GO" id="GO:0006412">
    <property type="term" value="P:translation"/>
    <property type="evidence" value="ECO:0007669"/>
    <property type="project" value="UniProtKB-UniRule"/>
</dbReference>
<keyword evidence="2" id="KW-0648">Protein biosynthesis</keyword>
<dbReference type="PRINTS" id="PR01576">
    <property type="entry name" value="PDEFORMYLASE"/>
</dbReference>
<dbReference type="Pfam" id="PF01327">
    <property type="entry name" value="Pep_deformylase"/>
    <property type="match status" value="1"/>
</dbReference>
<feature type="binding site" evidence="2">
    <location>
        <position position="135"/>
    </location>
    <ligand>
        <name>Fe cation</name>
        <dbReference type="ChEBI" id="CHEBI:24875"/>
    </ligand>
</feature>
<feature type="active site" evidence="2">
    <location>
        <position position="136"/>
    </location>
</feature>
<dbReference type="PANTHER" id="PTHR10458:SF22">
    <property type="entry name" value="PEPTIDE DEFORMYLASE"/>
    <property type="match status" value="1"/>
</dbReference>
<dbReference type="NCBIfam" id="NF001159">
    <property type="entry name" value="PRK00150.1-3"/>
    <property type="match status" value="1"/>
</dbReference>
<dbReference type="GO" id="GO:0042586">
    <property type="term" value="F:peptide deformylase activity"/>
    <property type="evidence" value="ECO:0007669"/>
    <property type="project" value="UniProtKB-UniRule"/>
</dbReference>
<dbReference type="InterPro" id="IPR036821">
    <property type="entry name" value="Peptide_deformylase_sf"/>
</dbReference>
<evidence type="ECO:0000256" key="1">
    <source>
        <dbReference type="ARBA" id="ARBA00010759"/>
    </source>
</evidence>
<dbReference type="InParanoid" id="E6W0N5"/>
<gene>
    <name evidence="2" type="primary">def</name>
    <name evidence="3" type="ordered locus">Selin_0539</name>
</gene>
<keyword evidence="4" id="KW-1185">Reference proteome</keyword>
<dbReference type="SUPFAM" id="SSF56420">
    <property type="entry name" value="Peptide deformylase"/>
    <property type="match status" value="1"/>
</dbReference>
<evidence type="ECO:0000313" key="4">
    <source>
        <dbReference type="Proteomes" id="UP000002572"/>
    </source>
</evidence>
<feature type="binding site" evidence="2">
    <location>
        <position position="93"/>
    </location>
    <ligand>
        <name>Fe cation</name>
        <dbReference type="ChEBI" id="CHEBI:24875"/>
    </ligand>
</feature>
<dbReference type="PANTHER" id="PTHR10458">
    <property type="entry name" value="PEPTIDE DEFORMYLASE"/>
    <property type="match status" value="1"/>
</dbReference>
<dbReference type="eggNOG" id="COG0242">
    <property type="taxonomic scope" value="Bacteria"/>
</dbReference>
<dbReference type="GO" id="GO:0046872">
    <property type="term" value="F:metal ion binding"/>
    <property type="evidence" value="ECO:0007669"/>
    <property type="project" value="UniProtKB-KW"/>
</dbReference>
<evidence type="ECO:0000256" key="2">
    <source>
        <dbReference type="HAMAP-Rule" id="MF_00163"/>
    </source>
</evidence>
<dbReference type="Proteomes" id="UP000002572">
    <property type="component" value="Chromosome"/>
</dbReference>
<dbReference type="FunCoup" id="E6W0N5">
    <property type="interactions" value="466"/>
</dbReference>
<dbReference type="EMBL" id="CP002432">
    <property type="protein sequence ID" value="ADU65287.1"/>
    <property type="molecule type" value="Genomic_DNA"/>
</dbReference>
<dbReference type="AlphaFoldDB" id="E6W0N5"/>
<evidence type="ECO:0000313" key="3">
    <source>
        <dbReference type="EMBL" id="ADU65287.1"/>
    </source>
</evidence>
<dbReference type="HAMAP" id="MF_00163">
    <property type="entry name" value="Pep_deformylase"/>
    <property type="match status" value="1"/>
</dbReference>
<dbReference type="PIRSF" id="PIRSF004749">
    <property type="entry name" value="Pep_def"/>
    <property type="match status" value="1"/>
</dbReference>
<keyword evidence="2" id="KW-0479">Metal-binding</keyword>
<comment type="catalytic activity">
    <reaction evidence="2">
        <text>N-terminal N-formyl-L-methionyl-[peptide] + H2O = N-terminal L-methionyl-[peptide] + formate</text>
        <dbReference type="Rhea" id="RHEA:24420"/>
        <dbReference type="Rhea" id="RHEA-COMP:10639"/>
        <dbReference type="Rhea" id="RHEA-COMP:10640"/>
        <dbReference type="ChEBI" id="CHEBI:15377"/>
        <dbReference type="ChEBI" id="CHEBI:15740"/>
        <dbReference type="ChEBI" id="CHEBI:49298"/>
        <dbReference type="ChEBI" id="CHEBI:64731"/>
        <dbReference type="EC" id="3.5.1.88"/>
    </reaction>
</comment>
<comment type="cofactor">
    <cofactor evidence="2">
        <name>Fe(2+)</name>
        <dbReference type="ChEBI" id="CHEBI:29033"/>
    </cofactor>
    <text evidence="2">Binds 1 Fe(2+) ion.</text>
</comment>
<feature type="binding site" evidence="2">
    <location>
        <position position="139"/>
    </location>
    <ligand>
        <name>Fe cation</name>
        <dbReference type="ChEBI" id="CHEBI:24875"/>
    </ligand>
</feature>
<dbReference type="KEGG" id="din:Selin_0539"/>
<dbReference type="STRING" id="653733.Selin_0539"/>
<dbReference type="HOGENOM" id="CLU_061901_2_1_0"/>
<comment type="function">
    <text evidence="2">Removes the formyl group from the N-terminal Met of newly synthesized proteins. Requires at least a dipeptide for an efficient rate of reaction. N-terminal L-methionine is a prerequisite for activity but the enzyme has broad specificity at other positions.</text>
</comment>